<dbReference type="RefSeq" id="WP_203778601.1">
    <property type="nucleotide sequence ID" value="NZ_BOMV01000001.1"/>
</dbReference>
<evidence type="ECO:0000313" key="2">
    <source>
        <dbReference type="Proteomes" id="UP000636960"/>
    </source>
</evidence>
<evidence type="ECO:0000313" key="1">
    <source>
        <dbReference type="EMBL" id="GIE92823.1"/>
    </source>
</evidence>
<protein>
    <submittedName>
        <fullName evidence="1">Transcriptional regulator</fullName>
    </submittedName>
</protein>
<comment type="caution">
    <text evidence="1">The sequence shown here is derived from an EMBL/GenBank/DDBJ whole genome shotgun (WGS) entry which is preliminary data.</text>
</comment>
<name>A0A919JTC0_9ACTN</name>
<dbReference type="Proteomes" id="UP000636960">
    <property type="component" value="Unassembled WGS sequence"/>
</dbReference>
<reference evidence="1" key="1">
    <citation type="submission" date="2021-01" db="EMBL/GenBank/DDBJ databases">
        <title>Whole genome shotgun sequence of Actinoplanes rishiriensis NBRC 108556.</title>
        <authorList>
            <person name="Komaki H."/>
            <person name="Tamura T."/>
        </authorList>
    </citation>
    <scope>NUCLEOTIDE SEQUENCE</scope>
    <source>
        <strain evidence="1">NBRC 108556</strain>
    </source>
</reference>
<dbReference type="Pfam" id="PF13826">
    <property type="entry name" value="Monooxy_af470-like"/>
    <property type="match status" value="1"/>
</dbReference>
<organism evidence="1 2">
    <name type="scientific">Paractinoplanes rishiriensis</name>
    <dbReference type="NCBI Taxonomy" id="1050105"/>
    <lineage>
        <taxon>Bacteria</taxon>
        <taxon>Bacillati</taxon>
        <taxon>Actinomycetota</taxon>
        <taxon>Actinomycetes</taxon>
        <taxon>Micromonosporales</taxon>
        <taxon>Micromonosporaceae</taxon>
        <taxon>Paractinoplanes</taxon>
    </lineage>
</organism>
<accession>A0A919JTC0</accession>
<proteinExistence type="predicted"/>
<dbReference type="AlphaFoldDB" id="A0A919JTC0"/>
<dbReference type="EMBL" id="BOMV01000001">
    <property type="protein sequence ID" value="GIE92823.1"/>
    <property type="molecule type" value="Genomic_DNA"/>
</dbReference>
<dbReference type="InterPro" id="IPR025444">
    <property type="entry name" value="Monooxy_af470"/>
</dbReference>
<gene>
    <name evidence="1" type="ORF">Ari01nite_02880</name>
</gene>
<keyword evidence="2" id="KW-1185">Reference proteome</keyword>
<sequence>MAKVVPGYFTAELEGDFVVFLIGMRVNKWWKLHKWLPVAAAMGPMLRELSKQPDLGLLHFTSWIGPGGPMIVQYWRSVEQLEAFAKDPNLTHRPAWKRWNQRIGNSGDVGIWHETFVVREGTFEALYGNMPTFGLAAAGTPASLRRATRTAADRRATNAAAQ</sequence>